<dbReference type="GO" id="GO:0016226">
    <property type="term" value="P:iron-sulfur cluster assembly"/>
    <property type="evidence" value="ECO:0007669"/>
    <property type="project" value="InterPro"/>
</dbReference>
<protein>
    <submittedName>
        <fullName evidence="2">SUF system NifU family Fe-S cluster assembly protein</fullName>
    </submittedName>
</protein>
<organism evidence="2 3">
    <name type="scientific">Acetobacter estunensis</name>
    <dbReference type="NCBI Taxonomy" id="104097"/>
    <lineage>
        <taxon>Bacteria</taxon>
        <taxon>Pseudomonadati</taxon>
        <taxon>Pseudomonadota</taxon>
        <taxon>Alphaproteobacteria</taxon>
        <taxon>Acetobacterales</taxon>
        <taxon>Acetobacteraceae</taxon>
        <taxon>Acetobacter</taxon>
    </lineage>
</organism>
<dbReference type="SUPFAM" id="SSF82649">
    <property type="entry name" value="SufE/NifU"/>
    <property type="match status" value="1"/>
</dbReference>
<proteinExistence type="predicted"/>
<comment type="caution">
    <text evidence="2">The sequence shown here is derived from an EMBL/GenBank/DDBJ whole genome shotgun (WGS) entry which is preliminary data.</text>
</comment>
<dbReference type="Gene3D" id="3.90.1010.10">
    <property type="match status" value="1"/>
</dbReference>
<reference evidence="2" key="1">
    <citation type="submission" date="2019-11" db="EMBL/GenBank/DDBJ databases">
        <title>Description of new Acetobacter species.</title>
        <authorList>
            <person name="Cleenwerck I."/>
            <person name="Sombolestani A.S."/>
        </authorList>
    </citation>
    <scope>NUCLEOTIDE SEQUENCE</scope>
    <source>
        <strain evidence="2">LMG 1626</strain>
    </source>
</reference>
<evidence type="ECO:0000313" key="3">
    <source>
        <dbReference type="Proteomes" id="UP000597459"/>
    </source>
</evidence>
<dbReference type="EMBL" id="WOTH01000007">
    <property type="protein sequence ID" value="NHO53416.1"/>
    <property type="molecule type" value="Genomic_DNA"/>
</dbReference>
<dbReference type="NCBIfam" id="TIGR01994">
    <property type="entry name" value="SUF_scaf_2"/>
    <property type="match status" value="1"/>
</dbReference>
<evidence type="ECO:0000313" key="2">
    <source>
        <dbReference type="EMBL" id="NHO53416.1"/>
    </source>
</evidence>
<dbReference type="AlphaFoldDB" id="A0A967B7C8"/>
<evidence type="ECO:0000259" key="1">
    <source>
        <dbReference type="Pfam" id="PF01592"/>
    </source>
</evidence>
<keyword evidence="3" id="KW-1185">Reference proteome</keyword>
<dbReference type="RefSeq" id="WP_166313608.1">
    <property type="nucleotide sequence ID" value="NZ_WOTH01000007.1"/>
</dbReference>
<accession>A0A967B7C8</accession>
<dbReference type="CDD" id="cd06664">
    <property type="entry name" value="IscU_like"/>
    <property type="match status" value="1"/>
</dbReference>
<dbReference type="GO" id="GO:0051536">
    <property type="term" value="F:iron-sulfur cluster binding"/>
    <property type="evidence" value="ECO:0007669"/>
    <property type="project" value="InterPro"/>
</dbReference>
<dbReference type="InterPro" id="IPR002871">
    <property type="entry name" value="NIF_FeS_clus_asmbl_NifU_N"/>
</dbReference>
<sequence length="145" mass="15564">MLNVVDLYGEQIVQRARKPLFAGVTEKATGTAQGSNPMCGDRVKLSLRATDACIAEIRHQTRGCAICMASADLMAQTVVGQSPAKALELAARFSNMLENGSTEEEAHESAVLPPALEVFLPLKSHRSRVRCATLPWTALGEALTQ</sequence>
<dbReference type="PANTHER" id="PTHR10093">
    <property type="entry name" value="IRON-SULFUR CLUSTER ASSEMBLY ENZYME NIFU HOMOLOG"/>
    <property type="match status" value="1"/>
</dbReference>
<name>A0A967B7C8_9PROT</name>
<feature type="domain" description="NIF system FeS cluster assembly NifU N-terminal" evidence="1">
    <location>
        <begin position="8"/>
        <end position="97"/>
    </location>
</feature>
<dbReference type="Proteomes" id="UP000597459">
    <property type="component" value="Unassembled WGS sequence"/>
</dbReference>
<dbReference type="Pfam" id="PF01592">
    <property type="entry name" value="NifU_N"/>
    <property type="match status" value="1"/>
</dbReference>
<gene>
    <name evidence="2" type="ORF">GOB87_05485</name>
</gene>
<dbReference type="GO" id="GO:0005506">
    <property type="term" value="F:iron ion binding"/>
    <property type="evidence" value="ECO:0007669"/>
    <property type="project" value="InterPro"/>
</dbReference>